<dbReference type="InterPro" id="IPR004181">
    <property type="entry name" value="Znf_MIZ"/>
</dbReference>
<feature type="compositionally biased region" description="Low complexity" evidence="5">
    <location>
        <begin position="84"/>
        <end position="98"/>
    </location>
</feature>
<reference evidence="7" key="2">
    <citation type="submission" date="2020-02" db="EMBL/GenBank/DDBJ databases">
        <authorList>
            <person name="Gilchrist C.L.M."/>
            <person name="Chooi Y.-H."/>
        </authorList>
    </citation>
    <scope>NUCLEOTIDE SEQUENCE</scope>
    <source>
        <strain evidence="7">MST-FP2251</strain>
    </source>
</reference>
<dbReference type="PANTHER" id="PTHR10782">
    <property type="entry name" value="ZINC FINGER MIZ DOMAIN-CONTAINING PROTEIN"/>
    <property type="match status" value="1"/>
</dbReference>
<dbReference type="EMBL" id="VCAU01000137">
    <property type="protein sequence ID" value="KAF9884025.1"/>
    <property type="molecule type" value="Genomic_DNA"/>
</dbReference>
<feature type="domain" description="SP-RING-type" evidence="6">
    <location>
        <begin position="1020"/>
        <end position="1108"/>
    </location>
</feature>
<reference evidence="7" key="1">
    <citation type="journal article" date="2019" name="Beilstein J. Org. Chem.">
        <title>Nanangenines: drimane sesquiterpenoids as the dominant metabolite cohort of a novel Australian fungus, Aspergillus nanangensis.</title>
        <authorList>
            <person name="Lacey H.J."/>
            <person name="Gilchrist C.L.M."/>
            <person name="Crombie A."/>
            <person name="Kalaitzis J.A."/>
            <person name="Vuong D."/>
            <person name="Rutledge P.J."/>
            <person name="Turner P."/>
            <person name="Pitt J.I."/>
            <person name="Lacey E."/>
            <person name="Chooi Y.H."/>
            <person name="Piggott A.M."/>
        </authorList>
    </citation>
    <scope>NUCLEOTIDE SEQUENCE</scope>
    <source>
        <strain evidence="7">MST-FP2251</strain>
    </source>
</reference>
<feature type="compositionally biased region" description="Low complexity" evidence="5">
    <location>
        <begin position="16"/>
        <end position="33"/>
    </location>
</feature>
<organism evidence="7 8">
    <name type="scientific">Aspergillus nanangensis</name>
    <dbReference type="NCBI Taxonomy" id="2582783"/>
    <lineage>
        <taxon>Eukaryota</taxon>
        <taxon>Fungi</taxon>
        <taxon>Dikarya</taxon>
        <taxon>Ascomycota</taxon>
        <taxon>Pezizomycotina</taxon>
        <taxon>Eurotiomycetes</taxon>
        <taxon>Eurotiomycetidae</taxon>
        <taxon>Eurotiales</taxon>
        <taxon>Aspergillaceae</taxon>
        <taxon>Aspergillus</taxon>
        <taxon>Aspergillus subgen. Circumdati</taxon>
    </lineage>
</organism>
<feature type="compositionally biased region" description="Low complexity" evidence="5">
    <location>
        <begin position="209"/>
        <end position="226"/>
    </location>
</feature>
<feature type="region of interest" description="Disordered" evidence="5">
    <location>
        <begin position="144"/>
        <end position="345"/>
    </location>
</feature>
<dbReference type="Gene3D" id="3.30.40.10">
    <property type="entry name" value="Zinc/RING finger domain, C3HC4 (zinc finger)"/>
    <property type="match status" value="1"/>
</dbReference>
<keyword evidence="8" id="KW-1185">Reference proteome</keyword>
<evidence type="ECO:0000256" key="4">
    <source>
        <dbReference type="PROSITE-ProRule" id="PRU00452"/>
    </source>
</evidence>
<dbReference type="GO" id="GO:0016925">
    <property type="term" value="P:protein sumoylation"/>
    <property type="evidence" value="ECO:0007669"/>
    <property type="project" value="TreeGrafter"/>
</dbReference>
<feature type="compositionally biased region" description="Low complexity" evidence="5">
    <location>
        <begin position="273"/>
        <end position="289"/>
    </location>
</feature>
<keyword evidence="2 4" id="KW-0863">Zinc-finger</keyword>
<dbReference type="GO" id="GO:0008270">
    <property type="term" value="F:zinc ion binding"/>
    <property type="evidence" value="ECO:0007669"/>
    <property type="project" value="UniProtKB-KW"/>
</dbReference>
<gene>
    <name evidence="7" type="ORF">FE257_002363</name>
</gene>
<feature type="region of interest" description="Disordered" evidence="5">
    <location>
        <begin position="1"/>
        <end position="39"/>
    </location>
</feature>
<dbReference type="GO" id="GO:0061665">
    <property type="term" value="F:SUMO ligase activity"/>
    <property type="evidence" value="ECO:0007669"/>
    <property type="project" value="TreeGrafter"/>
</dbReference>
<keyword evidence="3" id="KW-0862">Zinc</keyword>
<feature type="compositionally biased region" description="Polar residues" evidence="5">
    <location>
        <begin position="1135"/>
        <end position="1154"/>
    </location>
</feature>
<dbReference type="Proteomes" id="UP001194746">
    <property type="component" value="Unassembled WGS sequence"/>
</dbReference>
<dbReference type="PANTHER" id="PTHR10782:SF4">
    <property type="entry name" value="TONALLI, ISOFORM E"/>
    <property type="match status" value="1"/>
</dbReference>
<dbReference type="InterPro" id="IPR018527">
    <property type="entry name" value="Rubredoxin_Fe_BS"/>
</dbReference>
<evidence type="ECO:0000256" key="1">
    <source>
        <dbReference type="ARBA" id="ARBA00022723"/>
    </source>
</evidence>
<evidence type="ECO:0000256" key="3">
    <source>
        <dbReference type="ARBA" id="ARBA00022833"/>
    </source>
</evidence>
<keyword evidence="1" id="KW-0479">Metal-binding</keyword>
<feature type="compositionally biased region" description="Polar residues" evidence="5">
    <location>
        <begin position="64"/>
        <end position="82"/>
    </location>
</feature>
<comment type="caution">
    <text evidence="7">The sequence shown here is derived from an EMBL/GenBank/DDBJ whole genome shotgun (WGS) entry which is preliminary data.</text>
</comment>
<dbReference type="PROSITE" id="PS51044">
    <property type="entry name" value="ZF_SP_RING"/>
    <property type="match status" value="1"/>
</dbReference>
<protein>
    <recommendedName>
        <fullName evidence="6">SP-RING-type domain-containing protein</fullName>
    </recommendedName>
</protein>
<feature type="compositionally biased region" description="Low complexity" evidence="5">
    <location>
        <begin position="175"/>
        <end position="189"/>
    </location>
</feature>
<sequence length="1201" mass="131275">MTPLAPLSPSVPTDTHNNNQNNNYPVNNHNHNNSQRFVESSNSTATIFLGGVRRSWMLKAAGSQPPTLTSSTIGRNPSNPEIQPTPSTSSSFAPTAAPVIPSHHQNNPLSPRALPEPTIQSQDTNQHSRGNVVISTTSPSCQLLSSLTTSVEDPLESRIPNNHTPSPPSFAPRTSPFAPTPQSASASPAILSDHHSRPLVNDAQNDICSSGTPATTPLTPASTPTVSRPPNAARADNAISNLPQEHPEKPVNSGSRSLSVAQNPPQSPNSLRQLPQIHSSLPSQQHSPPMVSPERRVSVQSASQRPCPQIPASRLSHTNPPSQPSPCRPAAVEPSVRGPQTQSPHVVERIRDLDITFFRHSLKRLESLSSALTRPVEQSRANLLSQACTERDCMFLAIHQLYCLYSYAPAELSSLPGFARNQVLGLEVLKRILVDNNHLSPSFLKWCIHFPAPLRLLMETPIYRGAVERSLICLAMLTDHWSHYTSHVQTRGFPPLVQELVIHLGVQSEVLAYTIFLSTCRRLPGTHVETNLKKVWIQDLENYRRRRSKASCPISTLQIQQENDRVIQAYRSFTPSDPPTPQANMVMPTRVNGNRVAQAAVPGSTISSPQFPIQLAVQPGTSTAYVVGPPAQAVAVAGSGGPTIRTVNGSSITTGPQFTNSSGPHPLSSHTMPPTTQVSTCHPRSNPVHTPGSRPPRMGTFGTPIPGTPSRHSIASPAFPHQSIVFPSQSLSAGHTSSPAQTPVPAPFTGQLQTHGPQAMVVPNTISRPPPRHMNIVPPVPAPSQLHGSPLLPVRGACPTNIGRPHPIRDSLHQAHLRDPQNRLISRGPAGERETELFQYLTAFMVSPISLGRSKCSYRWQFSLSKAEVDRFPKYRPVSMGSRPLRILSDGCQLYRLRCIRAPPSVEKISDETWSVAETAWPGVIYLFINDVEVFVRRKIHNGKDIPLDITGDLREGINTVSLHFIRNTVELRDQTYALAVETCDIASFSRVKSLVQALPASDSRERICKRLTSSTSNDDDLSIVSEYLTVSLVDPFTARIFNTPVRGRSCGHPECFDHETWISTRASKTGKRPLTEDWRCPICGNDARPQSLIIDGFLAEVRAALEHTNRLEGARTIRIQSDGSWVLKSDAEDQSPSLSSNRQAIEDNQVTTGTKRDRENDIDNSLLSPVPAQKRHKVERSKSGGDIIQNTQPSEVIVLD</sequence>
<evidence type="ECO:0000256" key="2">
    <source>
        <dbReference type="ARBA" id="ARBA00022771"/>
    </source>
</evidence>
<feature type="region of interest" description="Disordered" evidence="5">
    <location>
        <begin position="1131"/>
        <end position="1201"/>
    </location>
</feature>
<evidence type="ECO:0000256" key="5">
    <source>
        <dbReference type="SAM" id="MobiDB-lite"/>
    </source>
</evidence>
<proteinExistence type="predicted"/>
<dbReference type="InterPro" id="IPR013083">
    <property type="entry name" value="Znf_RING/FYVE/PHD"/>
</dbReference>
<feature type="compositionally biased region" description="Polar residues" evidence="5">
    <location>
        <begin position="661"/>
        <end position="683"/>
    </location>
</feature>
<feature type="region of interest" description="Disordered" evidence="5">
    <location>
        <begin position="61"/>
        <end position="132"/>
    </location>
</feature>
<name>A0AAD4CCN0_ASPNN</name>
<feature type="compositionally biased region" description="Polar residues" evidence="5">
    <location>
        <begin position="252"/>
        <end position="272"/>
    </location>
</feature>
<feature type="compositionally biased region" description="Polar residues" evidence="5">
    <location>
        <begin position="118"/>
        <end position="132"/>
    </location>
</feature>
<dbReference type="PROSITE" id="PS00202">
    <property type="entry name" value="RUBREDOXIN"/>
    <property type="match status" value="1"/>
</dbReference>
<accession>A0AAD4CCN0</accession>
<dbReference type="GO" id="GO:0000785">
    <property type="term" value="C:chromatin"/>
    <property type="evidence" value="ECO:0007669"/>
    <property type="project" value="TreeGrafter"/>
</dbReference>
<evidence type="ECO:0000259" key="6">
    <source>
        <dbReference type="PROSITE" id="PS51044"/>
    </source>
</evidence>
<evidence type="ECO:0000313" key="8">
    <source>
        <dbReference type="Proteomes" id="UP001194746"/>
    </source>
</evidence>
<evidence type="ECO:0000313" key="7">
    <source>
        <dbReference type="EMBL" id="KAF9884025.1"/>
    </source>
</evidence>
<feature type="region of interest" description="Disordered" evidence="5">
    <location>
        <begin position="661"/>
        <end position="698"/>
    </location>
</feature>
<dbReference type="AlphaFoldDB" id="A0AAD4CCN0"/>